<dbReference type="AlphaFoldDB" id="A0A4Z2HVE2"/>
<organism evidence="1 2">
    <name type="scientific">Liparis tanakae</name>
    <name type="common">Tanaka's snailfish</name>
    <dbReference type="NCBI Taxonomy" id="230148"/>
    <lineage>
        <taxon>Eukaryota</taxon>
        <taxon>Metazoa</taxon>
        <taxon>Chordata</taxon>
        <taxon>Craniata</taxon>
        <taxon>Vertebrata</taxon>
        <taxon>Euteleostomi</taxon>
        <taxon>Actinopterygii</taxon>
        <taxon>Neopterygii</taxon>
        <taxon>Teleostei</taxon>
        <taxon>Neoteleostei</taxon>
        <taxon>Acanthomorphata</taxon>
        <taxon>Eupercaria</taxon>
        <taxon>Perciformes</taxon>
        <taxon>Cottioidei</taxon>
        <taxon>Cottales</taxon>
        <taxon>Liparidae</taxon>
        <taxon>Liparis</taxon>
    </lineage>
</organism>
<protein>
    <submittedName>
        <fullName evidence="1">Uncharacterized protein</fullName>
    </submittedName>
</protein>
<comment type="caution">
    <text evidence="1">The sequence shown here is derived from an EMBL/GenBank/DDBJ whole genome shotgun (WGS) entry which is preliminary data.</text>
</comment>
<accession>A0A4Z2HVE2</accession>
<name>A0A4Z2HVE2_9TELE</name>
<gene>
    <name evidence="1" type="ORF">EYF80_020794</name>
</gene>
<proteinExistence type="predicted"/>
<reference evidence="1 2" key="1">
    <citation type="submission" date="2019-03" db="EMBL/GenBank/DDBJ databases">
        <title>First draft genome of Liparis tanakae, snailfish: a comprehensive survey of snailfish specific genes.</title>
        <authorList>
            <person name="Kim W."/>
            <person name="Song I."/>
            <person name="Jeong J.-H."/>
            <person name="Kim D."/>
            <person name="Kim S."/>
            <person name="Ryu S."/>
            <person name="Song J.Y."/>
            <person name="Lee S.K."/>
        </authorList>
    </citation>
    <scope>NUCLEOTIDE SEQUENCE [LARGE SCALE GENOMIC DNA]</scope>
    <source>
        <tissue evidence="1">Muscle</tissue>
    </source>
</reference>
<keyword evidence="2" id="KW-1185">Reference proteome</keyword>
<evidence type="ECO:0000313" key="2">
    <source>
        <dbReference type="Proteomes" id="UP000314294"/>
    </source>
</evidence>
<dbReference type="Proteomes" id="UP000314294">
    <property type="component" value="Unassembled WGS sequence"/>
</dbReference>
<sequence>MKDPHALLVTLSQNATKVENLPNLREAGHADKALCNHRGIRLVTIWPCAEHSLAEDGRVFVGRGRGLTAGSAVYLTAELRAPGLRRWELIEVPRRFSHRPTELEPFFKHQKQSFIPTAAHILEVFVPDFGTETEHQRI</sequence>
<dbReference type="EMBL" id="SRLO01000182">
    <property type="protein sequence ID" value="TNN68933.1"/>
    <property type="molecule type" value="Genomic_DNA"/>
</dbReference>
<evidence type="ECO:0000313" key="1">
    <source>
        <dbReference type="EMBL" id="TNN68933.1"/>
    </source>
</evidence>